<comment type="similarity">
    <text evidence="10">Belongs to the CRISPR-associated endonuclease Cas1 family.</text>
</comment>
<dbReference type="Pfam" id="PF01867">
    <property type="entry name" value="Cas_Cas1"/>
    <property type="match status" value="1"/>
</dbReference>
<dbReference type="Gene3D" id="1.20.120.920">
    <property type="entry name" value="CRISPR-associated endonuclease Cas1, C-terminal domain"/>
    <property type="match status" value="1"/>
</dbReference>
<keyword evidence="8 10" id="KW-0464">Manganese</keyword>
<protein>
    <recommendedName>
        <fullName evidence="10">CRISPR-associated endonuclease Cas1</fullName>
        <ecNumber evidence="10">3.1.-.-</ecNumber>
    </recommendedName>
</protein>
<dbReference type="GO" id="GO:0046872">
    <property type="term" value="F:metal ion binding"/>
    <property type="evidence" value="ECO:0007669"/>
    <property type="project" value="UniProtKB-UniRule"/>
</dbReference>
<dbReference type="GO" id="GO:0003677">
    <property type="term" value="F:DNA binding"/>
    <property type="evidence" value="ECO:0007669"/>
    <property type="project" value="UniProtKB-KW"/>
</dbReference>
<dbReference type="PANTHER" id="PTHR34353:SF2">
    <property type="entry name" value="CRISPR-ASSOCIATED ENDONUCLEASE CAS1 1"/>
    <property type="match status" value="1"/>
</dbReference>
<dbReference type="EMBL" id="CP060636">
    <property type="protein sequence ID" value="QNM12712.1"/>
    <property type="molecule type" value="Genomic_DNA"/>
</dbReference>
<name>A0A7G9GPI0_9FIRM</name>
<dbReference type="EC" id="3.1.-.-" evidence="10"/>
<keyword evidence="2 10" id="KW-0479">Metal-binding</keyword>
<accession>A0A7G9GPI0</accession>
<comment type="function">
    <text evidence="10">CRISPR (clustered regularly interspaced short palindromic repeat), is an adaptive immune system that provides protection against mobile genetic elements (viruses, transposable elements and conjugative plasmids). CRISPR clusters contain spacers, sequences complementary to antecedent mobile elements, and target invading nucleic acids. CRISPR clusters are transcribed and processed into CRISPR RNA (crRNA). Acts as a dsDNA endonuclease. Involved in the integration of spacer DNA into the CRISPR cassette.</text>
</comment>
<feature type="binding site" evidence="10">
    <location>
        <position position="249"/>
    </location>
    <ligand>
        <name>Mn(2+)</name>
        <dbReference type="ChEBI" id="CHEBI:29035"/>
    </ligand>
</feature>
<dbReference type="KEGG" id="ehn:H9Q80_01800"/>
<reference evidence="11 12" key="1">
    <citation type="submission" date="2020-08" db="EMBL/GenBank/DDBJ databases">
        <authorList>
            <person name="Liu C."/>
            <person name="Sun Q."/>
        </authorList>
    </citation>
    <scope>NUCLEOTIDE SEQUENCE [LARGE SCALE GENOMIC DNA]</scope>
    <source>
        <strain evidence="11 12">NSJ-61</strain>
    </source>
</reference>
<dbReference type="GO" id="GO:0043571">
    <property type="term" value="P:maintenance of CRISPR repeat elements"/>
    <property type="evidence" value="ECO:0007669"/>
    <property type="project" value="UniProtKB-UniRule"/>
</dbReference>
<organism evidence="11 12">
    <name type="scientific">[Eubacterium] hominis</name>
    <dbReference type="NCBI Taxonomy" id="2764325"/>
    <lineage>
        <taxon>Bacteria</taxon>
        <taxon>Bacillati</taxon>
        <taxon>Bacillota</taxon>
        <taxon>Erysipelotrichia</taxon>
        <taxon>Erysipelotrichales</taxon>
        <taxon>Erysipelotrichaceae</taxon>
        <taxon>Amedibacillus</taxon>
    </lineage>
</organism>
<dbReference type="InterPro" id="IPR042206">
    <property type="entry name" value="CRISPR-assoc_Cas1_C"/>
</dbReference>
<comment type="subunit">
    <text evidence="9 10">Homodimer, forms a heterotetramer with a Cas2 homodimer.</text>
</comment>
<keyword evidence="5 10" id="KW-0460">Magnesium</keyword>
<keyword evidence="6 10" id="KW-0051">Antiviral defense</keyword>
<keyword evidence="4 10" id="KW-0378">Hydrolase</keyword>
<sequence>MKKLLNTLYVTSFDAYLSLDGENIVITRKDCEDVRVPLHNLEGIVGFGYTGASPALMGKCADRGISLTFMTTHGRFLARVIGENRGNVLLRKQQYRISDNEECSIVYARNMITGKLLNSRSVLERACRDYALRIDTDGIHQVAVDLKKSAIIAKETTNLDTLRGVEGKAAVQYFSVFDEMILQQKESFYFKGRNKRPPLDNVNALLSFIYTLLAKDVISALESVGLDPYVGFMHCDVPGRASLALDMMEELRPILADRFVLSLINRKVVNADGFRKMESGAVIMDDDTRKSVLSSWQKKKQETIQHPFLDEKVEWGLIPYVQALLLARTIRGDLDEYPPFLAR</sequence>
<evidence type="ECO:0000256" key="4">
    <source>
        <dbReference type="ARBA" id="ARBA00022801"/>
    </source>
</evidence>
<dbReference type="GO" id="GO:0004520">
    <property type="term" value="F:DNA endonuclease activity"/>
    <property type="evidence" value="ECO:0007669"/>
    <property type="project" value="InterPro"/>
</dbReference>
<evidence type="ECO:0000256" key="6">
    <source>
        <dbReference type="ARBA" id="ARBA00023118"/>
    </source>
</evidence>
<dbReference type="InterPro" id="IPR002729">
    <property type="entry name" value="CRISPR-assoc_Cas1"/>
</dbReference>
<feature type="binding site" evidence="10">
    <location>
        <position position="166"/>
    </location>
    <ligand>
        <name>Mn(2+)</name>
        <dbReference type="ChEBI" id="CHEBI:29035"/>
    </ligand>
</feature>
<dbReference type="Proteomes" id="UP000515856">
    <property type="component" value="Chromosome"/>
</dbReference>
<dbReference type="RefSeq" id="WP_117455583.1">
    <property type="nucleotide sequence ID" value="NZ_CP060636.1"/>
</dbReference>
<evidence type="ECO:0000256" key="8">
    <source>
        <dbReference type="ARBA" id="ARBA00023211"/>
    </source>
</evidence>
<keyword evidence="3 10" id="KW-0255">Endonuclease</keyword>
<keyword evidence="1 10" id="KW-0540">Nuclease</keyword>
<evidence type="ECO:0000256" key="3">
    <source>
        <dbReference type="ARBA" id="ARBA00022759"/>
    </source>
</evidence>
<evidence type="ECO:0000256" key="9">
    <source>
        <dbReference type="ARBA" id="ARBA00038592"/>
    </source>
</evidence>
<evidence type="ECO:0000313" key="12">
    <source>
        <dbReference type="Proteomes" id="UP000515856"/>
    </source>
</evidence>
<dbReference type="NCBIfam" id="TIGR00287">
    <property type="entry name" value="cas1"/>
    <property type="match status" value="1"/>
</dbReference>
<keyword evidence="12" id="KW-1185">Reference proteome</keyword>
<keyword evidence="7 10" id="KW-0238">DNA-binding</keyword>
<dbReference type="CDD" id="cd09721">
    <property type="entry name" value="Cas1_I-C"/>
    <property type="match status" value="1"/>
</dbReference>
<evidence type="ECO:0000313" key="11">
    <source>
        <dbReference type="EMBL" id="QNM12712.1"/>
    </source>
</evidence>
<feature type="binding site" evidence="10">
    <location>
        <position position="234"/>
    </location>
    <ligand>
        <name>Mn(2+)</name>
        <dbReference type="ChEBI" id="CHEBI:29035"/>
    </ligand>
</feature>
<evidence type="ECO:0000256" key="2">
    <source>
        <dbReference type="ARBA" id="ARBA00022723"/>
    </source>
</evidence>
<evidence type="ECO:0000256" key="10">
    <source>
        <dbReference type="HAMAP-Rule" id="MF_01470"/>
    </source>
</evidence>
<dbReference type="GO" id="GO:0051607">
    <property type="term" value="P:defense response to virus"/>
    <property type="evidence" value="ECO:0007669"/>
    <property type="project" value="UniProtKB-UniRule"/>
</dbReference>
<dbReference type="Gene3D" id="3.100.10.20">
    <property type="entry name" value="CRISPR-associated endonuclease Cas1, N-terminal domain"/>
    <property type="match status" value="1"/>
</dbReference>
<comment type="cofactor">
    <cofactor evidence="10">
        <name>Mg(2+)</name>
        <dbReference type="ChEBI" id="CHEBI:18420"/>
    </cofactor>
    <cofactor evidence="10">
        <name>Mn(2+)</name>
        <dbReference type="ChEBI" id="CHEBI:29035"/>
    </cofactor>
</comment>
<dbReference type="GO" id="GO:0016787">
    <property type="term" value="F:hydrolase activity"/>
    <property type="evidence" value="ECO:0007669"/>
    <property type="project" value="UniProtKB-KW"/>
</dbReference>
<evidence type="ECO:0000256" key="1">
    <source>
        <dbReference type="ARBA" id="ARBA00022722"/>
    </source>
</evidence>
<dbReference type="NCBIfam" id="TIGR03640">
    <property type="entry name" value="cas1_DVULG"/>
    <property type="match status" value="1"/>
</dbReference>
<dbReference type="AlphaFoldDB" id="A0A7G9GPI0"/>
<dbReference type="PANTHER" id="PTHR34353">
    <property type="entry name" value="CRISPR-ASSOCIATED ENDONUCLEASE CAS1 1"/>
    <property type="match status" value="1"/>
</dbReference>
<evidence type="ECO:0000256" key="7">
    <source>
        <dbReference type="ARBA" id="ARBA00023125"/>
    </source>
</evidence>
<dbReference type="InterPro" id="IPR042211">
    <property type="entry name" value="CRISPR-assoc_Cas1_N"/>
</dbReference>
<gene>
    <name evidence="11" type="primary">cas1c</name>
    <name evidence="10" type="synonym">cas1</name>
    <name evidence="11" type="ORF">H9Q80_01800</name>
</gene>
<dbReference type="InterPro" id="IPR019856">
    <property type="entry name" value="CRISPR-assoc_Cas1_DVULG"/>
</dbReference>
<dbReference type="InterPro" id="IPR050646">
    <property type="entry name" value="Cas1"/>
</dbReference>
<evidence type="ECO:0000256" key="5">
    <source>
        <dbReference type="ARBA" id="ARBA00022842"/>
    </source>
</evidence>
<dbReference type="HAMAP" id="MF_01470">
    <property type="entry name" value="Cas1"/>
    <property type="match status" value="1"/>
</dbReference>
<proteinExistence type="inferred from homology"/>